<dbReference type="Gene3D" id="2.30.29.170">
    <property type="match status" value="2"/>
</dbReference>
<dbReference type="PROSITE" id="PS51336">
    <property type="entry name" value="DM10"/>
    <property type="match status" value="2"/>
</dbReference>
<evidence type="ECO:0000256" key="1">
    <source>
        <dbReference type="ARBA" id="ARBA00004138"/>
    </source>
</evidence>
<keyword evidence="3" id="KW-0963">Cytoplasm</keyword>
<dbReference type="GO" id="GO:0005929">
    <property type="term" value="C:cilium"/>
    <property type="evidence" value="ECO:0007669"/>
    <property type="project" value="UniProtKB-SubCell"/>
</dbReference>
<name>A0A4V1ISZ9_9FUNG</name>
<accession>A0A4V1ISZ9</accession>
<evidence type="ECO:0000256" key="6">
    <source>
        <dbReference type="ARBA" id="ARBA00023273"/>
    </source>
</evidence>
<evidence type="ECO:0000313" key="9">
    <source>
        <dbReference type="Proteomes" id="UP000268535"/>
    </source>
</evidence>
<dbReference type="PANTHER" id="PTHR12086">
    <property type="entry name" value="EF-HAND DOMAIN C-TERMINAL CONTAINING PROTEIN"/>
    <property type="match status" value="1"/>
</dbReference>
<evidence type="ECO:0000259" key="7">
    <source>
        <dbReference type="PROSITE" id="PS51336"/>
    </source>
</evidence>
<sequence length="241" mass="26623">MGDIAVGSTVQIYARPITIVGCDTFTRTFLENHDIQVAPNRPFPVDEFMRALAARKKPIGGKAGIEYDYYQLESPLTPTPPPASPFGAPRAVSRPAHGRFGLKQFLEQDRHVLRFDAVWDDVSIPGRLTSHPLTVLYYLADDTLEILESTVASAERKKQQQQYASELTQGIHPAAGATSQTHASVFLNRGKVRKQPAVEFTYNPGELSQDDFITDRDLVPGGMINVYGRPVLITDADALTR</sequence>
<keyword evidence="4" id="KW-0677">Repeat</keyword>
<evidence type="ECO:0000256" key="3">
    <source>
        <dbReference type="ARBA" id="ARBA00022490"/>
    </source>
</evidence>
<dbReference type="InterPro" id="IPR040193">
    <property type="entry name" value="EFHC1/EFHC2/EFHB"/>
</dbReference>
<feature type="domain" description="DM10" evidence="7">
    <location>
        <begin position="1"/>
        <end position="34"/>
    </location>
</feature>
<dbReference type="EMBL" id="ML012151">
    <property type="protein sequence ID" value="RKO95317.1"/>
    <property type="molecule type" value="Genomic_DNA"/>
</dbReference>
<dbReference type="Proteomes" id="UP000268535">
    <property type="component" value="Unassembled WGS sequence"/>
</dbReference>
<feature type="domain" description="DM10" evidence="7">
    <location>
        <begin position="109"/>
        <end position="241"/>
    </location>
</feature>
<keyword evidence="5" id="KW-0206">Cytoskeleton</keyword>
<feature type="non-terminal residue" evidence="8">
    <location>
        <position position="241"/>
    </location>
</feature>
<evidence type="ECO:0000256" key="5">
    <source>
        <dbReference type="ARBA" id="ARBA00023212"/>
    </source>
</evidence>
<evidence type="ECO:0000256" key="2">
    <source>
        <dbReference type="ARBA" id="ARBA00004245"/>
    </source>
</evidence>
<keyword evidence="6" id="KW-0966">Cell projection</keyword>
<organism evidence="8 9">
    <name type="scientific">Caulochytrium protostelioides</name>
    <dbReference type="NCBI Taxonomy" id="1555241"/>
    <lineage>
        <taxon>Eukaryota</taxon>
        <taxon>Fungi</taxon>
        <taxon>Fungi incertae sedis</taxon>
        <taxon>Chytridiomycota</taxon>
        <taxon>Chytridiomycota incertae sedis</taxon>
        <taxon>Chytridiomycetes</taxon>
        <taxon>Caulochytriales</taxon>
        <taxon>Caulochytriaceae</taxon>
        <taxon>Caulochytrium</taxon>
    </lineage>
</organism>
<evidence type="ECO:0000313" key="8">
    <source>
        <dbReference type="EMBL" id="RKO95317.1"/>
    </source>
</evidence>
<dbReference type="SMART" id="SM00676">
    <property type="entry name" value="DM10"/>
    <property type="match status" value="1"/>
</dbReference>
<gene>
    <name evidence="8" type="ORF">CAUPRSCDRAFT_12976</name>
</gene>
<dbReference type="Pfam" id="PF06565">
    <property type="entry name" value="DM10_dom"/>
    <property type="match status" value="2"/>
</dbReference>
<protein>
    <recommendedName>
        <fullName evidence="7">DM10 domain-containing protein</fullName>
    </recommendedName>
</protein>
<proteinExistence type="predicted"/>
<dbReference type="AlphaFoldDB" id="A0A4V1ISZ9"/>
<dbReference type="PANTHER" id="PTHR12086:SF11">
    <property type="entry name" value="EF-HAND DOMAIN-CONTAINING FAMILY MEMBER C2"/>
    <property type="match status" value="1"/>
</dbReference>
<reference evidence="9" key="1">
    <citation type="journal article" date="2018" name="Nat. Microbiol.">
        <title>Leveraging single-cell genomics to expand the fungal tree of life.</title>
        <authorList>
            <person name="Ahrendt S.R."/>
            <person name="Quandt C.A."/>
            <person name="Ciobanu D."/>
            <person name="Clum A."/>
            <person name="Salamov A."/>
            <person name="Andreopoulos B."/>
            <person name="Cheng J.F."/>
            <person name="Woyke T."/>
            <person name="Pelin A."/>
            <person name="Henrissat B."/>
            <person name="Reynolds N.K."/>
            <person name="Benny G.L."/>
            <person name="Smith M.E."/>
            <person name="James T.Y."/>
            <person name="Grigoriev I.V."/>
        </authorList>
    </citation>
    <scope>NUCLEOTIDE SEQUENCE [LARGE SCALE GENOMIC DNA]</scope>
    <source>
        <strain evidence="9">ATCC 52028</strain>
    </source>
</reference>
<comment type="subcellular location">
    <subcellularLocation>
        <location evidence="1">Cell projection</location>
        <location evidence="1">Cilium</location>
    </subcellularLocation>
    <subcellularLocation>
        <location evidence="2">Cytoplasm</location>
        <location evidence="2">Cytoskeleton</location>
    </subcellularLocation>
</comment>
<dbReference type="GO" id="GO:0005874">
    <property type="term" value="C:microtubule"/>
    <property type="evidence" value="ECO:0007669"/>
    <property type="project" value="TreeGrafter"/>
</dbReference>
<evidence type="ECO:0000256" key="4">
    <source>
        <dbReference type="ARBA" id="ARBA00022737"/>
    </source>
</evidence>
<dbReference type="InterPro" id="IPR006602">
    <property type="entry name" value="DM10_dom"/>
</dbReference>